<comment type="caution">
    <text evidence="3">The sequence shown here is derived from an EMBL/GenBank/DDBJ whole genome shotgun (WGS) entry which is preliminary data.</text>
</comment>
<reference evidence="3" key="1">
    <citation type="submission" date="2020-11" db="EMBL/GenBank/DDBJ databases">
        <title>Genome seq and assembly of Planobacterium sp.</title>
        <authorList>
            <person name="Chhetri G."/>
        </authorList>
    </citation>
    <scope>NUCLEOTIDE SEQUENCE</scope>
    <source>
        <strain evidence="3">GCR5</strain>
    </source>
</reference>
<comment type="caution">
    <text evidence="2">Once thought to be involved in copper homeostasis, experiments in E.coli have shown this is not the case.</text>
</comment>
<comment type="subcellular location">
    <subcellularLocation>
        <location evidence="2">Cytoplasm</location>
    </subcellularLocation>
</comment>
<evidence type="ECO:0000256" key="1">
    <source>
        <dbReference type="ARBA" id="ARBA00007768"/>
    </source>
</evidence>
<organism evidence="3 4">
    <name type="scientific">Planobacterium oryzisoli</name>
    <dbReference type="NCBI Taxonomy" id="2771435"/>
    <lineage>
        <taxon>Bacteria</taxon>
        <taxon>Pseudomonadati</taxon>
        <taxon>Bacteroidota</taxon>
        <taxon>Flavobacteriia</taxon>
        <taxon>Flavobacteriales</taxon>
        <taxon>Weeksellaceae</taxon>
        <taxon>Chryseobacterium group</taxon>
        <taxon>Chryseobacterium</taxon>
    </lineage>
</organism>
<dbReference type="Proteomes" id="UP000694480">
    <property type="component" value="Unassembled WGS sequence"/>
</dbReference>
<dbReference type="Pfam" id="PF03932">
    <property type="entry name" value="CutC"/>
    <property type="match status" value="1"/>
</dbReference>
<keyword evidence="4" id="KW-1185">Reference proteome</keyword>
<dbReference type="EMBL" id="JADKYY010000003">
    <property type="protein sequence ID" value="MBF5026767.1"/>
    <property type="molecule type" value="Genomic_DNA"/>
</dbReference>
<accession>A0A931E855</accession>
<dbReference type="HAMAP" id="MF_00795">
    <property type="entry name" value="CutC"/>
    <property type="match status" value="1"/>
</dbReference>
<keyword evidence="2" id="KW-0963">Cytoplasm</keyword>
<proteinExistence type="inferred from homology"/>
<dbReference type="PANTHER" id="PTHR12598">
    <property type="entry name" value="COPPER HOMEOSTASIS PROTEIN CUTC"/>
    <property type="match status" value="1"/>
</dbReference>
<dbReference type="PANTHER" id="PTHR12598:SF0">
    <property type="entry name" value="COPPER HOMEOSTASIS PROTEIN CUTC HOMOLOG"/>
    <property type="match status" value="1"/>
</dbReference>
<evidence type="ECO:0000256" key="2">
    <source>
        <dbReference type="HAMAP-Rule" id="MF_00795"/>
    </source>
</evidence>
<dbReference type="Gene3D" id="3.20.20.380">
    <property type="entry name" value="Copper homeostasis (CutC) domain"/>
    <property type="match status" value="1"/>
</dbReference>
<dbReference type="GO" id="GO:0005507">
    <property type="term" value="F:copper ion binding"/>
    <property type="evidence" value="ECO:0007669"/>
    <property type="project" value="TreeGrafter"/>
</dbReference>
<protein>
    <recommendedName>
        <fullName evidence="2">PF03932 family protein CutC</fullName>
    </recommendedName>
</protein>
<comment type="similarity">
    <text evidence="1 2">Belongs to the CutC family.</text>
</comment>
<dbReference type="InterPro" id="IPR036822">
    <property type="entry name" value="CutC-like_dom_sf"/>
</dbReference>
<gene>
    <name evidence="2" type="primary">cutC</name>
    <name evidence="3" type="ORF">IC612_03015</name>
</gene>
<dbReference type="AlphaFoldDB" id="A0A931E855"/>
<evidence type="ECO:0000313" key="3">
    <source>
        <dbReference type="EMBL" id="MBF5026767.1"/>
    </source>
</evidence>
<evidence type="ECO:0000313" key="4">
    <source>
        <dbReference type="Proteomes" id="UP000694480"/>
    </source>
</evidence>
<dbReference type="SUPFAM" id="SSF110395">
    <property type="entry name" value="CutC-like"/>
    <property type="match status" value="1"/>
</dbReference>
<sequence>MKKILEIACFDFLSAEIALSSLADRIELCQDRQNGGLTPSLEEFKYLRGKYSKPIYVMIRPSAGTFLYTDLELELMQRDLLSFKQAGADGFVFGILTPHNEIDAAHCAKLLDLAAGLPCTFHRAVDQTSDLEKSIEQLVSLGFQSVLTSGGKHTALEGAQTLAQLVHKYSEKIEIIVGGNVRSENIVELQNTTGAGSYHSSAILDYESFASGEEIKRLRMLL</sequence>
<dbReference type="InterPro" id="IPR005627">
    <property type="entry name" value="CutC-like"/>
</dbReference>
<dbReference type="GO" id="GO:0005737">
    <property type="term" value="C:cytoplasm"/>
    <property type="evidence" value="ECO:0007669"/>
    <property type="project" value="UniProtKB-SubCell"/>
</dbReference>
<dbReference type="RefSeq" id="WP_194738701.1">
    <property type="nucleotide sequence ID" value="NZ_JADKYY010000003.1"/>
</dbReference>
<name>A0A931E855_9FLAO</name>